<protein>
    <submittedName>
        <fullName evidence="2">Uncharacterized protein</fullName>
    </submittedName>
</protein>
<evidence type="ECO:0000313" key="2">
    <source>
        <dbReference type="EMBL" id="EXK76113.1"/>
    </source>
</evidence>
<dbReference type="EMBL" id="JH658763">
    <property type="protein sequence ID" value="EXK76113.1"/>
    <property type="molecule type" value="Genomic_DNA"/>
</dbReference>
<evidence type="ECO:0000256" key="1">
    <source>
        <dbReference type="SAM" id="MobiDB-lite"/>
    </source>
</evidence>
<dbReference type="AlphaFoldDB" id="X0BBB6"/>
<evidence type="ECO:0000313" key="3">
    <source>
        <dbReference type="Proteomes" id="UP000030663"/>
    </source>
</evidence>
<dbReference type="Proteomes" id="UP000030663">
    <property type="component" value="Unassembled WGS sequence"/>
</dbReference>
<gene>
    <name evidence="2" type="ORF">FOQG_19127</name>
</gene>
<sequence length="37" mass="4239">MKLGSQPGRSERQWRTKSAPNWIIPRSPAGTRTSMRL</sequence>
<organism evidence="2 3">
    <name type="scientific">Fusarium oxysporum f. sp. raphani 54005</name>
    <dbReference type="NCBI Taxonomy" id="1089458"/>
    <lineage>
        <taxon>Eukaryota</taxon>
        <taxon>Fungi</taxon>
        <taxon>Dikarya</taxon>
        <taxon>Ascomycota</taxon>
        <taxon>Pezizomycotina</taxon>
        <taxon>Sordariomycetes</taxon>
        <taxon>Hypocreomycetidae</taxon>
        <taxon>Hypocreales</taxon>
        <taxon>Nectriaceae</taxon>
        <taxon>Fusarium</taxon>
        <taxon>Fusarium oxysporum species complex</taxon>
    </lineage>
</organism>
<name>X0BBB6_FUSOX</name>
<dbReference type="HOGENOM" id="CLU_220337_0_0_1"/>
<reference evidence="2 3" key="1">
    <citation type="submission" date="2011-11" db="EMBL/GenBank/DDBJ databases">
        <title>The Genome Sequence of Fusarium oxysporum PHW815.</title>
        <authorList>
            <consortium name="The Broad Institute Genome Sequencing Platform"/>
            <person name="Ma L.-J."/>
            <person name="Gale L.R."/>
            <person name="Schwartz D.C."/>
            <person name="Zhou S."/>
            <person name="Corby-Kistler H."/>
            <person name="Young S.K."/>
            <person name="Zeng Q."/>
            <person name="Gargeya S."/>
            <person name="Fitzgerald M."/>
            <person name="Haas B."/>
            <person name="Abouelleil A."/>
            <person name="Alvarado L."/>
            <person name="Arachchi H.M."/>
            <person name="Berlin A."/>
            <person name="Brown A."/>
            <person name="Chapman S.B."/>
            <person name="Chen Z."/>
            <person name="Dunbar C."/>
            <person name="Freedman E."/>
            <person name="Gearin G."/>
            <person name="Goldberg J."/>
            <person name="Griggs A."/>
            <person name="Gujja S."/>
            <person name="Heiman D."/>
            <person name="Howarth C."/>
            <person name="Larson L."/>
            <person name="Lui A."/>
            <person name="MacDonald P.J.P."/>
            <person name="Montmayeur A."/>
            <person name="Murphy C."/>
            <person name="Neiman D."/>
            <person name="Pearson M."/>
            <person name="Priest M."/>
            <person name="Roberts A."/>
            <person name="Saif S."/>
            <person name="Shea T."/>
            <person name="Shenoy N."/>
            <person name="Sisk P."/>
            <person name="Stolte C."/>
            <person name="Sykes S."/>
            <person name="Wortman J."/>
            <person name="Nusbaum C."/>
            <person name="Birren B."/>
        </authorList>
    </citation>
    <scope>NUCLEOTIDE SEQUENCE [LARGE SCALE GENOMIC DNA]</scope>
    <source>
        <strain evidence="2 3">54005</strain>
    </source>
</reference>
<proteinExistence type="predicted"/>
<keyword evidence="3" id="KW-1185">Reference proteome</keyword>
<feature type="region of interest" description="Disordered" evidence="1">
    <location>
        <begin position="1"/>
        <end position="37"/>
    </location>
</feature>
<accession>X0BBB6</accession>